<dbReference type="InterPro" id="IPR024096">
    <property type="entry name" value="NO_sig/Golgi_transp_ligand-bd"/>
</dbReference>
<comment type="similarity">
    <text evidence="2">Belongs to the TRAPP small subunits family. BET3 subfamily.</text>
</comment>
<dbReference type="GO" id="GO:0005802">
    <property type="term" value="C:trans-Golgi network"/>
    <property type="evidence" value="ECO:0007669"/>
    <property type="project" value="TreeGrafter"/>
</dbReference>
<evidence type="ECO:0000256" key="1">
    <source>
        <dbReference type="ARBA" id="ARBA00004222"/>
    </source>
</evidence>
<dbReference type="GO" id="GO:0030008">
    <property type="term" value="C:TRAPP complex"/>
    <property type="evidence" value="ECO:0007669"/>
    <property type="project" value="TreeGrafter"/>
</dbReference>
<proteinExistence type="inferred from homology"/>
<dbReference type="InterPro" id="IPR007194">
    <property type="entry name" value="TRAPP_component"/>
</dbReference>
<accession>A0A1Y3BBT2</accession>
<keyword evidence="4" id="KW-1185">Reference proteome</keyword>
<dbReference type="Gene3D" id="3.30.1380.20">
    <property type="entry name" value="Trafficking protein particle complex subunit 3"/>
    <property type="match status" value="1"/>
</dbReference>
<dbReference type="OrthoDB" id="941624at2759"/>
<dbReference type="Pfam" id="PF04051">
    <property type="entry name" value="TRAPP"/>
    <property type="match status" value="1"/>
</dbReference>
<dbReference type="SUPFAM" id="SSF111126">
    <property type="entry name" value="Ligand-binding domain in the NO signalling and Golgi transport"/>
    <property type="match status" value="1"/>
</dbReference>
<evidence type="ECO:0000313" key="4">
    <source>
        <dbReference type="Proteomes" id="UP000194236"/>
    </source>
</evidence>
<dbReference type="Proteomes" id="UP000194236">
    <property type="component" value="Unassembled WGS sequence"/>
</dbReference>
<evidence type="ECO:0000313" key="3">
    <source>
        <dbReference type="EMBL" id="OTF77333.1"/>
    </source>
</evidence>
<dbReference type="EMBL" id="MUJZ01033141">
    <property type="protein sequence ID" value="OTF77333.1"/>
    <property type="molecule type" value="Genomic_DNA"/>
</dbReference>
<dbReference type="InterPro" id="IPR037992">
    <property type="entry name" value="TRAPPC6/Trs33"/>
</dbReference>
<dbReference type="PANTHER" id="PTHR12817:SF0">
    <property type="entry name" value="GEO08327P1"/>
    <property type="match status" value="1"/>
</dbReference>
<organism evidence="3 4">
    <name type="scientific">Euroglyphus maynei</name>
    <name type="common">Mayne's house dust mite</name>
    <dbReference type="NCBI Taxonomy" id="6958"/>
    <lineage>
        <taxon>Eukaryota</taxon>
        <taxon>Metazoa</taxon>
        <taxon>Ecdysozoa</taxon>
        <taxon>Arthropoda</taxon>
        <taxon>Chelicerata</taxon>
        <taxon>Arachnida</taxon>
        <taxon>Acari</taxon>
        <taxon>Acariformes</taxon>
        <taxon>Sarcoptiformes</taxon>
        <taxon>Astigmata</taxon>
        <taxon>Psoroptidia</taxon>
        <taxon>Analgoidea</taxon>
        <taxon>Pyroglyphidae</taxon>
        <taxon>Pyroglyphinae</taxon>
        <taxon>Euroglyphus</taxon>
    </lineage>
</organism>
<protein>
    <submittedName>
        <fullName evidence="3">Trafficking protein particle complex subunit 6B-like protein</fullName>
    </submittedName>
</protein>
<sequence length="154" mass="18079">MADDILLDFLHMEFISLFDEMNGDEKPNDQSRQESIGYQVGFRFIEKYTREWNRFKDELEIIKFICKEFWSAIFGKQADTLRTNHQGIYVLIDNQFRFLIRMTDSQQYMDQIGKYLAFSCGLIRGALFNLGIPSVVTTDVSQPPSVKFQIKIHS</sequence>
<comment type="subcellular location">
    <subcellularLocation>
        <location evidence="1">Golgi apparatus</location>
        <location evidence="1">cis-Golgi network</location>
    </subcellularLocation>
</comment>
<comment type="caution">
    <text evidence="3">The sequence shown here is derived from an EMBL/GenBank/DDBJ whole genome shotgun (WGS) entry which is preliminary data.</text>
</comment>
<evidence type="ECO:0000256" key="2">
    <source>
        <dbReference type="ARBA" id="ARBA00006218"/>
    </source>
</evidence>
<dbReference type="PANTHER" id="PTHR12817">
    <property type="entry name" value="TRAFFICKING PROTEIN PARTICLE COMPLEX SUBUNIT 6B"/>
    <property type="match status" value="1"/>
</dbReference>
<gene>
    <name evidence="3" type="ORF">BLA29_009459</name>
</gene>
<name>A0A1Y3BBT2_EURMA</name>
<dbReference type="GO" id="GO:0006888">
    <property type="term" value="P:endoplasmic reticulum to Golgi vesicle-mediated transport"/>
    <property type="evidence" value="ECO:0007669"/>
    <property type="project" value="TreeGrafter"/>
</dbReference>
<dbReference type="GO" id="GO:0005801">
    <property type="term" value="C:cis-Golgi network"/>
    <property type="evidence" value="ECO:0007669"/>
    <property type="project" value="TreeGrafter"/>
</dbReference>
<dbReference type="CDD" id="cd14944">
    <property type="entry name" value="TRAPPC6A_Trs33"/>
    <property type="match status" value="1"/>
</dbReference>
<reference evidence="3 4" key="1">
    <citation type="submission" date="2017-03" db="EMBL/GenBank/DDBJ databases">
        <title>Genome Survey of Euroglyphus maynei.</title>
        <authorList>
            <person name="Arlian L.G."/>
            <person name="Morgan M.S."/>
            <person name="Rider S.D."/>
        </authorList>
    </citation>
    <scope>NUCLEOTIDE SEQUENCE [LARGE SCALE GENOMIC DNA]</scope>
    <source>
        <strain evidence="3">Arlian Lab</strain>
        <tissue evidence="3">Whole body</tissue>
    </source>
</reference>
<dbReference type="AlphaFoldDB" id="A0A1Y3BBT2"/>